<feature type="region of interest" description="Disordered" evidence="1">
    <location>
        <begin position="62"/>
        <end position="94"/>
    </location>
</feature>
<dbReference type="EMBL" id="JAWRVI010000063">
    <property type="protein sequence ID" value="KAK4082596.1"/>
    <property type="molecule type" value="Genomic_DNA"/>
</dbReference>
<evidence type="ECO:0000313" key="3">
    <source>
        <dbReference type="Proteomes" id="UP001287286"/>
    </source>
</evidence>
<dbReference type="Proteomes" id="UP001287286">
    <property type="component" value="Unassembled WGS sequence"/>
</dbReference>
<proteinExistence type="predicted"/>
<sequence>MNGSSCCPTYLVTNLQGQARTAVLRALDGGVPRRSTSNVGASANLEPWCRWDGSFPGSPRRSVVVSVSSSSPPSPPAARQHQRGGFKAGGDNTPPPVGAAMHVAYSRRMIGLTLDPESRALYQVLSYLNGQLPRAVDYLPAGRVAPLELQGLWLLLPPLLPLPLFLASNMQAMDAAQGPSPDTWLLSWFASTACPSRAPQHMRDVKLHGLARSGANMSHFPPFLTPSTPSQVRNQQLHDIHGVDVNRSSSHIRTAAAAGLLGVGDCHPSIRRHRADGAAPPRERLASPRLASSRAAQFAMLYVLLSGHRLVSMRMQLGRAGAGANAVRPSIETGLNKLRAFTTALTNFVTRSHASHNPRLRVHSRITSSAHAD</sequence>
<feature type="compositionally biased region" description="Low complexity" evidence="1">
    <location>
        <begin position="62"/>
        <end position="71"/>
    </location>
</feature>
<accession>A0ABR0BL38</accession>
<evidence type="ECO:0000313" key="2">
    <source>
        <dbReference type="EMBL" id="KAK4082596.1"/>
    </source>
</evidence>
<comment type="caution">
    <text evidence="2">The sequence shown here is derived from an EMBL/GenBank/DDBJ whole genome shotgun (WGS) entry which is preliminary data.</text>
</comment>
<keyword evidence="3" id="KW-1185">Reference proteome</keyword>
<evidence type="ECO:0000256" key="1">
    <source>
        <dbReference type="SAM" id="MobiDB-lite"/>
    </source>
</evidence>
<protein>
    <submittedName>
        <fullName evidence="2">Uncharacterized protein</fullName>
    </submittedName>
</protein>
<name>A0ABR0BL38_PURLI</name>
<organism evidence="2 3">
    <name type="scientific">Purpureocillium lilacinum</name>
    <name type="common">Paecilomyces lilacinus</name>
    <dbReference type="NCBI Taxonomy" id="33203"/>
    <lineage>
        <taxon>Eukaryota</taxon>
        <taxon>Fungi</taxon>
        <taxon>Dikarya</taxon>
        <taxon>Ascomycota</taxon>
        <taxon>Pezizomycotina</taxon>
        <taxon>Sordariomycetes</taxon>
        <taxon>Hypocreomycetidae</taxon>
        <taxon>Hypocreales</taxon>
        <taxon>Ophiocordycipitaceae</taxon>
        <taxon>Purpureocillium</taxon>
    </lineage>
</organism>
<reference evidence="2 3" key="1">
    <citation type="journal article" date="2024" name="Microbiol. Resour. Announc.">
        <title>Genome annotations for the ascomycete fungi Trichoderma harzianum, Trichoderma aggressivum, and Purpureocillium lilacinum.</title>
        <authorList>
            <person name="Beijen E.P.W."/>
            <person name="Ohm R.A."/>
        </authorList>
    </citation>
    <scope>NUCLEOTIDE SEQUENCE [LARGE SCALE GENOMIC DNA]</scope>
    <source>
        <strain evidence="2 3">CBS 150709</strain>
    </source>
</reference>
<gene>
    <name evidence="2" type="ORF">Purlil1_11138</name>
</gene>